<keyword evidence="6" id="KW-1185">Reference proteome</keyword>
<name>A0AAP0PJB4_9MAGN</name>
<dbReference type="Gene3D" id="3.40.309.10">
    <property type="entry name" value="Aldehyde Dehydrogenase, Chain A, domain 2"/>
    <property type="match status" value="1"/>
</dbReference>
<reference evidence="5 6" key="1">
    <citation type="submission" date="2024-01" db="EMBL/GenBank/DDBJ databases">
        <title>Genome assemblies of Stephania.</title>
        <authorList>
            <person name="Yang L."/>
        </authorList>
    </citation>
    <scope>NUCLEOTIDE SEQUENCE [LARGE SCALE GENOMIC DNA]</scope>
    <source>
        <strain evidence="5">YNDBR</strain>
        <tissue evidence="5">Leaf</tissue>
    </source>
</reference>
<accession>A0AAP0PJB4</accession>
<dbReference type="InterPro" id="IPR022571">
    <property type="entry name" value="Mg_chelatase_H_N"/>
</dbReference>
<dbReference type="Pfam" id="PF11965">
    <property type="entry name" value="DUF3479"/>
    <property type="match status" value="1"/>
</dbReference>
<dbReference type="Pfam" id="PF00171">
    <property type="entry name" value="Aldedh"/>
    <property type="match status" value="1"/>
</dbReference>
<proteinExistence type="inferred from homology"/>
<dbReference type="AlphaFoldDB" id="A0AAP0PJB4"/>
<dbReference type="GO" id="GO:0016851">
    <property type="term" value="F:magnesium chelatase activity"/>
    <property type="evidence" value="ECO:0007669"/>
    <property type="project" value="InterPro"/>
</dbReference>
<organism evidence="5 6">
    <name type="scientific">Stephania yunnanensis</name>
    <dbReference type="NCBI Taxonomy" id="152371"/>
    <lineage>
        <taxon>Eukaryota</taxon>
        <taxon>Viridiplantae</taxon>
        <taxon>Streptophyta</taxon>
        <taxon>Embryophyta</taxon>
        <taxon>Tracheophyta</taxon>
        <taxon>Spermatophyta</taxon>
        <taxon>Magnoliopsida</taxon>
        <taxon>Ranunculales</taxon>
        <taxon>Menispermaceae</taxon>
        <taxon>Menispermoideae</taxon>
        <taxon>Cissampelideae</taxon>
        <taxon>Stephania</taxon>
    </lineage>
</organism>
<dbReference type="SUPFAM" id="SSF53720">
    <property type="entry name" value="ALDH-like"/>
    <property type="match status" value="1"/>
</dbReference>
<dbReference type="EMBL" id="JBBNAF010000005">
    <property type="protein sequence ID" value="KAK9143455.1"/>
    <property type="molecule type" value="Genomic_DNA"/>
</dbReference>
<comment type="similarity">
    <text evidence="1">Belongs to the aldehyde dehydrogenase family.</text>
</comment>
<dbReference type="InterPro" id="IPR015590">
    <property type="entry name" value="Aldehyde_DH_dom"/>
</dbReference>
<feature type="region of interest" description="Disordered" evidence="2">
    <location>
        <begin position="1"/>
        <end position="29"/>
    </location>
</feature>
<feature type="domain" description="Aldehyde dehydrogenase" evidence="3">
    <location>
        <begin position="277"/>
        <end position="330"/>
    </location>
</feature>
<evidence type="ECO:0000313" key="6">
    <source>
        <dbReference type="Proteomes" id="UP001420932"/>
    </source>
</evidence>
<dbReference type="GO" id="GO:0004491">
    <property type="term" value="F:methylmalonate-semialdehyde dehydrogenase (acylating, NAD) activity"/>
    <property type="evidence" value="ECO:0007669"/>
    <property type="project" value="InterPro"/>
</dbReference>
<dbReference type="InterPro" id="IPR016161">
    <property type="entry name" value="Ald_DH/histidinol_DH"/>
</dbReference>
<dbReference type="Proteomes" id="UP001420932">
    <property type="component" value="Unassembled WGS sequence"/>
</dbReference>
<dbReference type="InterPro" id="IPR010061">
    <property type="entry name" value="MeMal-semiAld_DH"/>
</dbReference>
<comment type="caution">
    <text evidence="5">The sequence shown here is derived from an EMBL/GenBank/DDBJ whole genome shotgun (WGS) entry which is preliminary data.</text>
</comment>
<dbReference type="PANTHER" id="PTHR43866">
    <property type="entry name" value="MALONATE-SEMIALDEHYDE DEHYDROGENASE"/>
    <property type="match status" value="1"/>
</dbReference>
<dbReference type="GO" id="GO:0006574">
    <property type="term" value="P:L-valine catabolic process"/>
    <property type="evidence" value="ECO:0007669"/>
    <property type="project" value="TreeGrafter"/>
</dbReference>
<evidence type="ECO:0000259" key="3">
    <source>
        <dbReference type="Pfam" id="PF00171"/>
    </source>
</evidence>
<evidence type="ECO:0000256" key="1">
    <source>
        <dbReference type="ARBA" id="ARBA00009986"/>
    </source>
</evidence>
<feature type="domain" description="Magnesium chelatase subunit H N-terminal" evidence="4">
    <location>
        <begin position="201"/>
        <end position="264"/>
    </location>
</feature>
<evidence type="ECO:0000313" key="5">
    <source>
        <dbReference type="EMBL" id="KAK9143455.1"/>
    </source>
</evidence>
<evidence type="ECO:0000256" key="2">
    <source>
        <dbReference type="SAM" id="MobiDB-lite"/>
    </source>
</evidence>
<dbReference type="PANTHER" id="PTHR43866:SF3">
    <property type="entry name" value="METHYLMALONATE-SEMIALDEHYDE DEHYDROGENASE [ACYLATING], MITOCHONDRIAL"/>
    <property type="match status" value="1"/>
</dbReference>
<sequence length="335" mass="36456">MKIAAAAHESSQSPPPSSPSPSSSTLDFSSRFPPIPRPNRLALQLQISTVGSLFLLHSLLPLLPIPLPRLILSSAFAREFLHFYLHRKDPCGLEKQYFDLMLLPVSLGTISPFSARPGGRVGSRGVGLVMRGRVVRANGVLVLHGIKPPSSPAGRFTQILSVGIGGSALGPLKEIAFNVTMKHLGEAIKHSKLISDVEKDQYQSSLSAAVRELNSKNRYASFEVVGYLVEELRDESTYKTFCKDLEDANVFSGSLIFVEELAQKSSLLWRKRGTDLTRYGNGASIFTTYGIAARKFQNDIEAGQVGINVLIPVPLPFFSFTGSKASFAGDLNFYG</sequence>
<protein>
    <submittedName>
        <fullName evidence="5">Uncharacterized protein</fullName>
    </submittedName>
</protein>
<dbReference type="GO" id="GO:0005739">
    <property type="term" value="C:mitochondrion"/>
    <property type="evidence" value="ECO:0007669"/>
    <property type="project" value="TreeGrafter"/>
</dbReference>
<evidence type="ECO:0000259" key="4">
    <source>
        <dbReference type="Pfam" id="PF11965"/>
    </source>
</evidence>
<gene>
    <name evidence="5" type="ORF">Syun_012855</name>
</gene>
<dbReference type="GO" id="GO:0006210">
    <property type="term" value="P:thymine catabolic process"/>
    <property type="evidence" value="ECO:0007669"/>
    <property type="project" value="TreeGrafter"/>
</dbReference>
<dbReference type="InterPro" id="IPR016163">
    <property type="entry name" value="Ald_DH_C"/>
</dbReference>